<gene>
    <name evidence="2" type="ORF">SAMN02745728_02297</name>
</gene>
<dbReference type="Gene3D" id="2.40.340.10">
    <property type="entry name" value="MoeA, C-terminal, domain IV"/>
    <property type="match status" value="1"/>
</dbReference>
<feature type="domain" description="MoeA C-terminal" evidence="1">
    <location>
        <begin position="1"/>
        <end position="67"/>
    </location>
</feature>
<dbReference type="GO" id="GO:0032324">
    <property type="term" value="P:molybdopterin cofactor biosynthetic process"/>
    <property type="evidence" value="ECO:0007669"/>
    <property type="project" value="InterPro"/>
</dbReference>
<evidence type="ECO:0000313" key="3">
    <source>
        <dbReference type="Proteomes" id="UP000186469"/>
    </source>
</evidence>
<dbReference type="SUPFAM" id="SSF63867">
    <property type="entry name" value="MoeA C-terminal domain-like"/>
    <property type="match status" value="1"/>
</dbReference>
<protein>
    <submittedName>
        <fullName evidence="2">MoeA C-terminal region (Domain IV)</fullName>
    </submittedName>
</protein>
<evidence type="ECO:0000259" key="1">
    <source>
        <dbReference type="Pfam" id="PF03454"/>
    </source>
</evidence>
<keyword evidence="3" id="KW-1185">Reference proteome</keyword>
<name>A0A1M7TND8_9BACT</name>
<dbReference type="InterPro" id="IPR005111">
    <property type="entry name" value="MoeA_C_domain_IV"/>
</dbReference>
<dbReference type="AlphaFoldDB" id="A0A1M7TND8"/>
<accession>A0A1M7TND8</accession>
<evidence type="ECO:0000313" key="2">
    <source>
        <dbReference type="EMBL" id="SHN72200.1"/>
    </source>
</evidence>
<organism evidence="2 3">
    <name type="scientific">Desulfovibrio litoralis DSM 11393</name>
    <dbReference type="NCBI Taxonomy" id="1121455"/>
    <lineage>
        <taxon>Bacteria</taxon>
        <taxon>Pseudomonadati</taxon>
        <taxon>Thermodesulfobacteriota</taxon>
        <taxon>Desulfovibrionia</taxon>
        <taxon>Desulfovibrionales</taxon>
        <taxon>Desulfovibrionaceae</taxon>
        <taxon>Desulfovibrio</taxon>
    </lineage>
</organism>
<feature type="non-terminal residue" evidence="2">
    <location>
        <position position="1"/>
    </location>
</feature>
<sequence>ARNVASRQGREDYVRVRFEQDSNALLAYPLQGKSGLVKTLVEAQGLLRIPAELEGFEQGSEHDIILL</sequence>
<reference evidence="2 3" key="1">
    <citation type="submission" date="2016-12" db="EMBL/GenBank/DDBJ databases">
        <authorList>
            <person name="Song W.-J."/>
            <person name="Kurnit D.M."/>
        </authorList>
    </citation>
    <scope>NUCLEOTIDE SEQUENCE [LARGE SCALE GENOMIC DNA]</scope>
    <source>
        <strain evidence="2 3">DSM 11393</strain>
    </source>
</reference>
<dbReference type="Proteomes" id="UP000186469">
    <property type="component" value="Unassembled WGS sequence"/>
</dbReference>
<dbReference type="Pfam" id="PF03454">
    <property type="entry name" value="MoeA_C"/>
    <property type="match status" value="1"/>
</dbReference>
<dbReference type="InterPro" id="IPR036688">
    <property type="entry name" value="MoeA_C_domain_IV_sf"/>
</dbReference>
<proteinExistence type="predicted"/>
<dbReference type="EMBL" id="FRDI01000016">
    <property type="protein sequence ID" value="SHN72200.1"/>
    <property type="molecule type" value="Genomic_DNA"/>
</dbReference>